<accession>A0A194W4A9</accession>
<dbReference type="InterPro" id="IPR000953">
    <property type="entry name" value="Chromo/chromo_shadow_dom"/>
</dbReference>
<feature type="region of interest" description="Disordered" evidence="2">
    <location>
        <begin position="1"/>
        <end position="24"/>
    </location>
</feature>
<gene>
    <name evidence="4" type="ORF">VM1G_06418</name>
</gene>
<dbReference type="AlphaFoldDB" id="A0A194W4A9"/>
<dbReference type="SUPFAM" id="SSF54160">
    <property type="entry name" value="Chromo domain-like"/>
    <property type="match status" value="1"/>
</dbReference>
<feature type="compositionally biased region" description="Polar residues" evidence="2">
    <location>
        <begin position="171"/>
        <end position="183"/>
    </location>
</feature>
<proteinExistence type="predicted"/>
<feature type="domain" description="Chromo" evidence="3">
    <location>
        <begin position="391"/>
        <end position="451"/>
    </location>
</feature>
<organism evidence="4 5">
    <name type="scientific">Cytospora mali</name>
    <name type="common">Apple Valsa canker fungus</name>
    <name type="synonym">Valsa mali</name>
    <dbReference type="NCBI Taxonomy" id="578113"/>
    <lineage>
        <taxon>Eukaryota</taxon>
        <taxon>Fungi</taxon>
        <taxon>Dikarya</taxon>
        <taxon>Ascomycota</taxon>
        <taxon>Pezizomycotina</taxon>
        <taxon>Sordariomycetes</taxon>
        <taxon>Sordariomycetidae</taxon>
        <taxon>Diaporthales</taxon>
        <taxon>Cytosporaceae</taxon>
        <taxon>Cytospora</taxon>
    </lineage>
</organism>
<dbReference type="CDD" id="cd00024">
    <property type="entry name" value="CD_CSD"/>
    <property type="match status" value="1"/>
</dbReference>
<dbReference type="OrthoDB" id="5095449at2759"/>
<dbReference type="Gene3D" id="2.40.50.40">
    <property type="match status" value="1"/>
</dbReference>
<feature type="compositionally biased region" description="Basic residues" evidence="2">
    <location>
        <begin position="362"/>
        <end position="375"/>
    </location>
</feature>
<feature type="compositionally biased region" description="Acidic residues" evidence="2">
    <location>
        <begin position="98"/>
        <end position="118"/>
    </location>
</feature>
<dbReference type="PROSITE" id="PS50013">
    <property type="entry name" value="CHROMO_2"/>
    <property type="match status" value="1"/>
</dbReference>
<evidence type="ECO:0000259" key="3">
    <source>
        <dbReference type="PROSITE" id="PS50013"/>
    </source>
</evidence>
<feature type="compositionally biased region" description="Polar residues" evidence="2">
    <location>
        <begin position="226"/>
        <end position="244"/>
    </location>
</feature>
<name>A0A194W4A9_CYTMA</name>
<dbReference type="GO" id="GO:0006338">
    <property type="term" value="P:chromatin remodeling"/>
    <property type="evidence" value="ECO:0007669"/>
    <property type="project" value="UniProtKB-ARBA"/>
</dbReference>
<dbReference type="InterPro" id="IPR016197">
    <property type="entry name" value="Chromo-like_dom_sf"/>
</dbReference>
<keyword evidence="5" id="KW-1185">Reference proteome</keyword>
<dbReference type="EMBL" id="CM003103">
    <property type="protein sequence ID" value="KUI70885.1"/>
    <property type="molecule type" value="Genomic_DNA"/>
</dbReference>
<feature type="compositionally biased region" description="Polar residues" evidence="2">
    <location>
        <begin position="336"/>
        <end position="349"/>
    </location>
</feature>
<dbReference type="Proteomes" id="UP000078559">
    <property type="component" value="Chromosome 6"/>
</dbReference>
<evidence type="ECO:0000313" key="5">
    <source>
        <dbReference type="Proteomes" id="UP000078559"/>
    </source>
</evidence>
<comment type="subunit">
    <text evidence="1">Component of the NuA4 histone acetyltransferase complex.</text>
</comment>
<evidence type="ECO:0000313" key="4">
    <source>
        <dbReference type="EMBL" id="KUI70885.1"/>
    </source>
</evidence>
<evidence type="ECO:0000256" key="1">
    <source>
        <dbReference type="ARBA" id="ARBA00011353"/>
    </source>
</evidence>
<evidence type="ECO:0000256" key="2">
    <source>
        <dbReference type="SAM" id="MobiDB-lite"/>
    </source>
</evidence>
<reference evidence="4" key="1">
    <citation type="submission" date="2014-12" db="EMBL/GenBank/DDBJ databases">
        <title>Genome Sequence of Valsa Canker Pathogens Uncovers a Specific Adaption of Colonization on Woody Bark.</title>
        <authorList>
            <person name="Yin Z."/>
            <person name="Liu H."/>
            <person name="Gao X."/>
            <person name="Li Z."/>
            <person name="Song N."/>
            <person name="Ke X."/>
            <person name="Dai Q."/>
            <person name="Wu Y."/>
            <person name="Sun Y."/>
            <person name="Xu J.-R."/>
            <person name="Kang Z.K."/>
            <person name="Wang L."/>
            <person name="Huang L."/>
        </authorList>
    </citation>
    <scope>NUCLEOTIDE SEQUENCE [LARGE SCALE GENOMIC DNA]</scope>
    <source>
        <strain evidence="4">03-8</strain>
    </source>
</reference>
<sequence>MTRFGSPSDDESRYDEDDQSDIEFPPAHELTLEHLSKSSCSINADNSNLSTARNQYQSNRAVRPSPALLQLSSALPMLRRGEHWPIAASASSPRYSPDELELESVVDSCLPDELDEPESIAHSPRYSPDELEEPDSIHKLAFPQYLPDKPASPQYLSDKPVSPRYIPDESASATPATFQVNNSPPAPLRRSSRVRKSRNQYAQSDKHNKDISSSTNPLQHKRRKLNSSMPATLQGDNNSSSQLRKSPRVREPRNQQRDALPSSQKVQNEKDCIAEVPLAEFQEWPLSSAVLKRVIVDGCATFQFEFKWDNGVDHECQGHIGSKGKAPAAVSRAGPRSTSTTVPGSTGATRRSRSCKSAGVRKTSRLAAKKSKKGPGHILKTDAEGRQYDAWRFQSILDSRQSLESPEEIEYRVQWTNPWPATWQPASDLRDNVEEITEFHRRMPEMPGPPRWVKEAAEKGYQVE</sequence>
<feature type="region of interest" description="Disordered" evidence="2">
    <location>
        <begin position="88"/>
        <end position="268"/>
    </location>
</feature>
<protein>
    <recommendedName>
        <fullName evidence="3">Chromo domain-containing protein</fullName>
    </recommendedName>
</protein>
<feature type="compositionally biased region" description="Acidic residues" evidence="2">
    <location>
        <begin position="8"/>
        <end position="21"/>
    </location>
</feature>
<feature type="region of interest" description="Disordered" evidence="2">
    <location>
        <begin position="323"/>
        <end position="379"/>
    </location>
</feature>